<reference evidence="6" key="1">
    <citation type="submission" date="2017-03" db="EMBL/GenBank/DDBJ databases">
        <authorList>
            <person name="Lund M.B."/>
        </authorList>
    </citation>
    <scope>NUCLEOTIDE SEQUENCE [LARGE SCALE GENOMIC DNA]</scope>
</reference>
<dbReference type="Proteomes" id="UP000219994">
    <property type="component" value="Unassembled WGS sequence"/>
</dbReference>
<evidence type="ECO:0000256" key="3">
    <source>
        <dbReference type="ARBA" id="ARBA00022729"/>
    </source>
</evidence>
<name>A0A2A6FQT1_9MICO</name>
<comment type="subcellular location">
    <subcellularLocation>
        <location evidence="1">Cell envelope</location>
    </subcellularLocation>
</comment>
<evidence type="ECO:0000259" key="4">
    <source>
        <dbReference type="Pfam" id="PF13407"/>
    </source>
</evidence>
<dbReference type="GO" id="GO:0030246">
    <property type="term" value="F:carbohydrate binding"/>
    <property type="evidence" value="ECO:0007669"/>
    <property type="project" value="UniProtKB-ARBA"/>
</dbReference>
<dbReference type="EMBL" id="NAEP01000045">
    <property type="protein sequence ID" value="PDQ34773.1"/>
    <property type="molecule type" value="Genomic_DNA"/>
</dbReference>
<dbReference type="AlphaFoldDB" id="A0A2A6FQT1"/>
<protein>
    <submittedName>
        <fullName evidence="5">LacI family transcriptional regulator</fullName>
    </submittedName>
</protein>
<comment type="caution">
    <text evidence="5">The sequence shown here is derived from an EMBL/GenBank/DDBJ whole genome shotgun (WGS) entry which is preliminary data.</text>
</comment>
<feature type="domain" description="Periplasmic binding protein" evidence="4">
    <location>
        <begin position="49"/>
        <end position="297"/>
    </location>
</feature>
<dbReference type="PROSITE" id="PS51257">
    <property type="entry name" value="PROKAR_LIPOPROTEIN"/>
    <property type="match status" value="1"/>
</dbReference>
<evidence type="ECO:0000313" key="6">
    <source>
        <dbReference type="Proteomes" id="UP000219994"/>
    </source>
</evidence>
<comment type="similarity">
    <text evidence="2">Belongs to the bacterial solute-binding protein 2 family.</text>
</comment>
<organism evidence="5 6">
    <name type="scientific">Candidatus Lumbricidiphila eiseniae</name>
    <dbReference type="NCBI Taxonomy" id="1969409"/>
    <lineage>
        <taxon>Bacteria</taxon>
        <taxon>Bacillati</taxon>
        <taxon>Actinomycetota</taxon>
        <taxon>Actinomycetes</taxon>
        <taxon>Micrococcales</taxon>
        <taxon>Microbacteriaceae</taxon>
        <taxon>Candidatus Lumbricidiphila</taxon>
    </lineage>
</organism>
<dbReference type="SUPFAM" id="SSF53822">
    <property type="entry name" value="Periplasmic binding protein-like I"/>
    <property type="match status" value="1"/>
</dbReference>
<dbReference type="InterPro" id="IPR028082">
    <property type="entry name" value="Peripla_BP_I"/>
</dbReference>
<dbReference type="InterPro" id="IPR025997">
    <property type="entry name" value="SBP_2_dom"/>
</dbReference>
<gene>
    <name evidence="5" type="ORF">B5766_09275</name>
</gene>
<dbReference type="Gene3D" id="3.40.50.2300">
    <property type="match status" value="2"/>
</dbReference>
<accession>A0A2A6FQT1</accession>
<proteinExistence type="inferred from homology"/>
<dbReference type="GO" id="GO:0030313">
    <property type="term" value="C:cell envelope"/>
    <property type="evidence" value="ECO:0007669"/>
    <property type="project" value="UniProtKB-SubCell"/>
</dbReference>
<dbReference type="PANTHER" id="PTHR46847:SF1">
    <property type="entry name" value="D-ALLOSE-BINDING PERIPLASMIC PROTEIN-RELATED"/>
    <property type="match status" value="1"/>
</dbReference>
<dbReference type="Pfam" id="PF13407">
    <property type="entry name" value="Peripla_BP_4"/>
    <property type="match status" value="1"/>
</dbReference>
<dbReference type="PANTHER" id="PTHR46847">
    <property type="entry name" value="D-ALLOSE-BINDING PERIPLASMIC PROTEIN-RELATED"/>
    <property type="match status" value="1"/>
</dbReference>
<evidence type="ECO:0000256" key="2">
    <source>
        <dbReference type="ARBA" id="ARBA00007639"/>
    </source>
</evidence>
<evidence type="ECO:0000313" key="5">
    <source>
        <dbReference type="EMBL" id="PDQ34773.1"/>
    </source>
</evidence>
<evidence type="ECO:0000256" key="1">
    <source>
        <dbReference type="ARBA" id="ARBA00004196"/>
    </source>
</evidence>
<sequence length="355" mass="36590">MAANKTPRSGRGISLATIVVVSALALTACGGEKNADSTAGTKAGGKFVIGVSNTLAGNGWREEMICAVKAESVASGVVSKVIAVSKNGGPTDQIQDLQSLISQGVNAIVVNPADRDKLNPVIEEAIAQGIVVVAVDSPVSAKGAYVAVNDQKAWGKLTAEWLFKQMGGTGKVLYMRGIEGVPADSDRHAGVKEALATYSGITVKEVWTGWDYTKAGEIAVQELSSGSYQGVWTSGTDYTVVNAIQTAGIKPIPVTGQETNAFIGQLINGAPGAVTTNPAIIGGVGAHVAIEALQGKKPNLQTILTPKVLDATTGKADLQAAYDPKLDQLYSSTFSIDGLTTFTRSQLTSCKGPGE</sequence>
<keyword evidence="3" id="KW-0732">Signal</keyword>